<evidence type="ECO:0000259" key="2">
    <source>
        <dbReference type="Pfam" id="PF07859"/>
    </source>
</evidence>
<dbReference type="Gene3D" id="3.40.50.1820">
    <property type="entry name" value="alpha/beta hydrolase"/>
    <property type="match status" value="1"/>
</dbReference>
<dbReference type="EMBL" id="JACBKZ010000013">
    <property type="protein sequence ID" value="KAF5935516.1"/>
    <property type="molecule type" value="Genomic_DNA"/>
</dbReference>
<dbReference type="InterPro" id="IPR050466">
    <property type="entry name" value="Carboxylest/Gibb_receptor"/>
</dbReference>
<evidence type="ECO:0000256" key="1">
    <source>
        <dbReference type="ARBA" id="ARBA00010515"/>
    </source>
</evidence>
<comment type="similarity">
    <text evidence="1">Belongs to the 'GDXG' lipolytic enzyme family.</text>
</comment>
<dbReference type="SUPFAM" id="SSF53474">
    <property type="entry name" value="alpha/beta-Hydrolases"/>
    <property type="match status" value="1"/>
</dbReference>
<accession>A0A7J7G867</accession>
<protein>
    <recommendedName>
        <fullName evidence="2">Alpha/beta hydrolase fold-3 domain-containing protein</fullName>
    </recommendedName>
</protein>
<reference evidence="3 4" key="2">
    <citation type="submission" date="2020-07" db="EMBL/GenBank/DDBJ databases">
        <title>Genome assembly of wild tea tree DASZ reveals pedigree and selection history of tea varieties.</title>
        <authorList>
            <person name="Zhang W."/>
        </authorList>
    </citation>
    <scope>NUCLEOTIDE SEQUENCE [LARGE SCALE GENOMIC DNA]</scope>
    <source>
        <strain evidence="4">cv. G240</strain>
        <tissue evidence="3">Leaf</tissue>
    </source>
</reference>
<dbReference type="PANTHER" id="PTHR23024:SF467">
    <property type="entry name" value="CARBOXYLESTERASE 12-RELATED"/>
    <property type="match status" value="1"/>
</dbReference>
<sequence length="322" mass="36333">MSIFLSFSHINYQRQMTYKILACLFLYPLFAVVSSECETLKIAPPFPKPEANYKDVEIANGVCARLYVPKSANPNQKLPLVVYFHGGGFGMYSAFFPPHDTYVYSLVKKANVAALSVDYRQGPKNPLPIPYDDSWEAIKWVASHSAGHGHEEWLNNYVDFKRIFYSGDSAGANIAYNMVMRAGSEKLDGLNVNGIALIHPYFWGSKPIGTHESSDATSRLEADNIWLINSRNAFGLDDPRLNPLVDPKLSTLGCSKVLVLIAEQDIYRDRGFYYYEALRTNGWKGNVEIMETPGTHVFQLNFPDSKYAQEMLERISSFVNKP</sequence>
<dbReference type="PANTHER" id="PTHR23024">
    <property type="entry name" value="ARYLACETAMIDE DEACETYLASE"/>
    <property type="match status" value="1"/>
</dbReference>
<evidence type="ECO:0000313" key="3">
    <source>
        <dbReference type="EMBL" id="KAF5935516.1"/>
    </source>
</evidence>
<name>A0A7J7G867_CAMSI</name>
<dbReference type="Proteomes" id="UP000593564">
    <property type="component" value="Unassembled WGS sequence"/>
</dbReference>
<organism evidence="3 4">
    <name type="scientific">Camellia sinensis</name>
    <name type="common">Tea plant</name>
    <name type="synonym">Thea sinensis</name>
    <dbReference type="NCBI Taxonomy" id="4442"/>
    <lineage>
        <taxon>Eukaryota</taxon>
        <taxon>Viridiplantae</taxon>
        <taxon>Streptophyta</taxon>
        <taxon>Embryophyta</taxon>
        <taxon>Tracheophyta</taxon>
        <taxon>Spermatophyta</taxon>
        <taxon>Magnoliopsida</taxon>
        <taxon>eudicotyledons</taxon>
        <taxon>Gunneridae</taxon>
        <taxon>Pentapetalae</taxon>
        <taxon>asterids</taxon>
        <taxon>Ericales</taxon>
        <taxon>Theaceae</taxon>
        <taxon>Camellia</taxon>
    </lineage>
</organism>
<dbReference type="InterPro" id="IPR013094">
    <property type="entry name" value="AB_hydrolase_3"/>
</dbReference>
<proteinExistence type="inferred from homology"/>
<dbReference type="GO" id="GO:0016787">
    <property type="term" value="F:hydrolase activity"/>
    <property type="evidence" value="ECO:0007669"/>
    <property type="project" value="InterPro"/>
</dbReference>
<gene>
    <name evidence="3" type="ORF">HYC85_026645</name>
</gene>
<keyword evidence="4" id="KW-1185">Reference proteome</keyword>
<feature type="domain" description="Alpha/beta hydrolase fold-3" evidence="2">
    <location>
        <begin position="81"/>
        <end position="298"/>
    </location>
</feature>
<dbReference type="Pfam" id="PF07859">
    <property type="entry name" value="Abhydrolase_3"/>
    <property type="match status" value="1"/>
</dbReference>
<dbReference type="AlphaFoldDB" id="A0A7J7G867"/>
<reference evidence="4" key="1">
    <citation type="journal article" date="2020" name="Nat. Commun.">
        <title>Genome assembly of wild tea tree DASZ reveals pedigree and selection history of tea varieties.</title>
        <authorList>
            <person name="Zhang W."/>
            <person name="Zhang Y."/>
            <person name="Qiu H."/>
            <person name="Guo Y."/>
            <person name="Wan H."/>
            <person name="Zhang X."/>
            <person name="Scossa F."/>
            <person name="Alseekh S."/>
            <person name="Zhang Q."/>
            <person name="Wang P."/>
            <person name="Xu L."/>
            <person name="Schmidt M.H."/>
            <person name="Jia X."/>
            <person name="Li D."/>
            <person name="Zhu A."/>
            <person name="Guo F."/>
            <person name="Chen W."/>
            <person name="Ni D."/>
            <person name="Usadel B."/>
            <person name="Fernie A.R."/>
            <person name="Wen W."/>
        </authorList>
    </citation>
    <scope>NUCLEOTIDE SEQUENCE [LARGE SCALE GENOMIC DNA]</scope>
    <source>
        <strain evidence="4">cv. G240</strain>
    </source>
</reference>
<comment type="caution">
    <text evidence="3">The sequence shown here is derived from an EMBL/GenBank/DDBJ whole genome shotgun (WGS) entry which is preliminary data.</text>
</comment>
<evidence type="ECO:0000313" key="4">
    <source>
        <dbReference type="Proteomes" id="UP000593564"/>
    </source>
</evidence>
<dbReference type="InterPro" id="IPR029058">
    <property type="entry name" value="AB_hydrolase_fold"/>
</dbReference>